<dbReference type="Pfam" id="PF00034">
    <property type="entry name" value="Cytochrom_C"/>
    <property type="match status" value="1"/>
</dbReference>
<feature type="domain" description="Cytochrome c" evidence="7">
    <location>
        <begin position="37"/>
        <end position="137"/>
    </location>
</feature>
<evidence type="ECO:0000256" key="4">
    <source>
        <dbReference type="ARBA" id="ARBA00022982"/>
    </source>
</evidence>
<sequence length="137" mass="14236">MAWAASSRAILAGIVLSVTVGLSPTVVRGAPSPGPAEDAAAGEVVFKKRCAACHAVAPGQNRLGPTMAGVVGRKVGSTPGYKFSQAFKDGKIAWTPKNLDKFLANPRVVFPGTKMSLAGVSDPKDRTDLIRYLASLK</sequence>
<evidence type="ECO:0000259" key="7">
    <source>
        <dbReference type="PROSITE" id="PS51007"/>
    </source>
</evidence>
<dbReference type="Proteomes" id="UP000608154">
    <property type="component" value="Unassembled WGS sequence"/>
</dbReference>
<evidence type="ECO:0000256" key="2">
    <source>
        <dbReference type="ARBA" id="ARBA00022617"/>
    </source>
</evidence>
<evidence type="ECO:0000313" key="9">
    <source>
        <dbReference type="Proteomes" id="UP000608154"/>
    </source>
</evidence>
<dbReference type="GO" id="GO:0009055">
    <property type="term" value="F:electron transfer activity"/>
    <property type="evidence" value="ECO:0007669"/>
    <property type="project" value="InterPro"/>
</dbReference>
<organism evidence="8 9">
    <name type="scientific">Novosphingobium endophyticum</name>
    <dbReference type="NCBI Taxonomy" id="1955250"/>
    <lineage>
        <taxon>Bacteria</taxon>
        <taxon>Pseudomonadati</taxon>
        <taxon>Pseudomonadota</taxon>
        <taxon>Alphaproteobacteria</taxon>
        <taxon>Sphingomonadales</taxon>
        <taxon>Sphingomonadaceae</taxon>
        <taxon>Novosphingobium</taxon>
    </lineage>
</organism>
<keyword evidence="5 6" id="KW-0408">Iron</keyword>
<proteinExistence type="predicted"/>
<keyword evidence="1" id="KW-0813">Transport</keyword>
<comment type="caution">
    <text evidence="8">The sequence shown here is derived from an EMBL/GenBank/DDBJ whole genome shotgun (WGS) entry which is preliminary data.</text>
</comment>
<evidence type="ECO:0000256" key="6">
    <source>
        <dbReference type="PROSITE-ProRule" id="PRU00433"/>
    </source>
</evidence>
<evidence type="ECO:0000313" key="8">
    <source>
        <dbReference type="EMBL" id="GGC14703.1"/>
    </source>
</evidence>
<dbReference type="Gene3D" id="1.10.760.10">
    <property type="entry name" value="Cytochrome c-like domain"/>
    <property type="match status" value="1"/>
</dbReference>
<keyword evidence="2 6" id="KW-0349">Heme</keyword>
<dbReference type="InterPro" id="IPR002327">
    <property type="entry name" value="Cyt_c_1A/1B"/>
</dbReference>
<evidence type="ECO:0000256" key="5">
    <source>
        <dbReference type="ARBA" id="ARBA00023004"/>
    </source>
</evidence>
<dbReference type="PROSITE" id="PS51007">
    <property type="entry name" value="CYTC"/>
    <property type="match status" value="1"/>
</dbReference>
<dbReference type="RefSeq" id="WP_188773035.1">
    <property type="nucleotide sequence ID" value="NZ_BMHK01000046.1"/>
</dbReference>
<gene>
    <name evidence="8" type="ORF">GCM10011494_36900</name>
</gene>
<dbReference type="GO" id="GO:0020037">
    <property type="term" value="F:heme binding"/>
    <property type="evidence" value="ECO:0007669"/>
    <property type="project" value="InterPro"/>
</dbReference>
<dbReference type="EMBL" id="BMHK01000046">
    <property type="protein sequence ID" value="GGC14703.1"/>
    <property type="molecule type" value="Genomic_DNA"/>
</dbReference>
<dbReference type="SUPFAM" id="SSF46626">
    <property type="entry name" value="Cytochrome c"/>
    <property type="match status" value="1"/>
</dbReference>
<evidence type="ECO:0000256" key="3">
    <source>
        <dbReference type="ARBA" id="ARBA00022723"/>
    </source>
</evidence>
<dbReference type="PANTHER" id="PTHR11961">
    <property type="entry name" value="CYTOCHROME C"/>
    <property type="match status" value="1"/>
</dbReference>
<accession>A0A916TVF2</accession>
<evidence type="ECO:0000256" key="1">
    <source>
        <dbReference type="ARBA" id="ARBA00022448"/>
    </source>
</evidence>
<dbReference type="InterPro" id="IPR036909">
    <property type="entry name" value="Cyt_c-like_dom_sf"/>
</dbReference>
<keyword evidence="4" id="KW-0249">Electron transport</keyword>
<dbReference type="AlphaFoldDB" id="A0A916TVF2"/>
<keyword evidence="3 6" id="KW-0479">Metal-binding</keyword>
<reference evidence="8" key="2">
    <citation type="submission" date="2020-09" db="EMBL/GenBank/DDBJ databases">
        <authorList>
            <person name="Sun Q."/>
            <person name="Zhou Y."/>
        </authorList>
    </citation>
    <scope>NUCLEOTIDE SEQUENCE</scope>
    <source>
        <strain evidence="8">CGMCC 1.15095</strain>
    </source>
</reference>
<protein>
    <recommendedName>
        <fullName evidence="7">Cytochrome c domain-containing protein</fullName>
    </recommendedName>
</protein>
<name>A0A916TVF2_9SPHN</name>
<dbReference type="PRINTS" id="PR00604">
    <property type="entry name" value="CYTCHRMECIAB"/>
</dbReference>
<dbReference type="InterPro" id="IPR009056">
    <property type="entry name" value="Cyt_c-like_dom"/>
</dbReference>
<dbReference type="GO" id="GO:0046872">
    <property type="term" value="F:metal ion binding"/>
    <property type="evidence" value="ECO:0007669"/>
    <property type="project" value="UniProtKB-KW"/>
</dbReference>
<reference evidence="8" key="1">
    <citation type="journal article" date="2014" name="Int. J. Syst. Evol. Microbiol.">
        <title>Complete genome sequence of Corynebacterium casei LMG S-19264T (=DSM 44701T), isolated from a smear-ripened cheese.</title>
        <authorList>
            <consortium name="US DOE Joint Genome Institute (JGI-PGF)"/>
            <person name="Walter F."/>
            <person name="Albersmeier A."/>
            <person name="Kalinowski J."/>
            <person name="Ruckert C."/>
        </authorList>
    </citation>
    <scope>NUCLEOTIDE SEQUENCE</scope>
    <source>
        <strain evidence="8">CGMCC 1.15095</strain>
    </source>
</reference>
<keyword evidence="9" id="KW-1185">Reference proteome</keyword>